<name>A0ABW3GMA0_9PROT</name>
<dbReference type="Proteomes" id="UP001597106">
    <property type="component" value="Unassembled WGS sequence"/>
</dbReference>
<keyword evidence="1" id="KW-0732">Signal</keyword>
<organism evidence="2 3">
    <name type="scientific">Methylophilus glucosoxydans</name>
    <dbReference type="NCBI Taxonomy" id="752553"/>
    <lineage>
        <taxon>Bacteria</taxon>
        <taxon>Pseudomonadati</taxon>
        <taxon>Pseudomonadota</taxon>
        <taxon>Betaproteobacteria</taxon>
        <taxon>Nitrosomonadales</taxon>
        <taxon>Methylophilaceae</taxon>
        <taxon>Methylophilus</taxon>
    </lineage>
</organism>
<feature type="signal peptide" evidence="1">
    <location>
        <begin position="1"/>
        <end position="26"/>
    </location>
</feature>
<gene>
    <name evidence="2" type="ORF">ACFQ1T_13525</name>
</gene>
<proteinExistence type="predicted"/>
<sequence>MKLTTIKFIKLNLLVLCISVITNANAKPEDECEKQLLSTQGLSVSGNTISPGQIFPISLVSDKGKVEATIELSLKKMKNAVVVDGEIKNVGNCVISTFMPVGLHPIKNGLPLKWHTLPEGLKHSSPTLKPGEFVKFFKKYSIEYAWGFNIKVGTFWLSPSDKPAENNLDACSDKAIAKQLEKIADQETKSELDVCQSAEAMKRVNQTTLELIDKCSTKSKELQILKNNIEQNSVKLNSKINQECFAETKYPTSKKSMNKKTSISQGCDDVYKRVQHIYDQEINNNSNITNMCENAKATVRGSEMAIKLYEECNYENDVKEVNKIIKDGYQDIENYCK</sequence>
<accession>A0ABW3GMA0</accession>
<evidence type="ECO:0000313" key="2">
    <source>
        <dbReference type="EMBL" id="MFD0930803.1"/>
    </source>
</evidence>
<evidence type="ECO:0000313" key="3">
    <source>
        <dbReference type="Proteomes" id="UP001597106"/>
    </source>
</evidence>
<dbReference type="RefSeq" id="WP_379077671.1">
    <property type="nucleotide sequence ID" value="NZ_JBHTJW010000003.1"/>
</dbReference>
<reference evidence="3" key="1">
    <citation type="journal article" date="2019" name="Int. J. Syst. Evol. Microbiol.">
        <title>The Global Catalogue of Microorganisms (GCM) 10K type strain sequencing project: providing services to taxonomists for standard genome sequencing and annotation.</title>
        <authorList>
            <consortium name="The Broad Institute Genomics Platform"/>
            <consortium name="The Broad Institute Genome Sequencing Center for Infectious Disease"/>
            <person name="Wu L."/>
            <person name="Ma J."/>
        </authorList>
    </citation>
    <scope>NUCLEOTIDE SEQUENCE [LARGE SCALE GENOMIC DNA]</scope>
    <source>
        <strain evidence="3">CCUG 59685</strain>
    </source>
</reference>
<feature type="chain" id="PRO_5047265760" evidence="1">
    <location>
        <begin position="27"/>
        <end position="337"/>
    </location>
</feature>
<keyword evidence="3" id="KW-1185">Reference proteome</keyword>
<comment type="caution">
    <text evidence="2">The sequence shown here is derived from an EMBL/GenBank/DDBJ whole genome shotgun (WGS) entry which is preliminary data.</text>
</comment>
<evidence type="ECO:0000256" key="1">
    <source>
        <dbReference type="SAM" id="SignalP"/>
    </source>
</evidence>
<dbReference type="EMBL" id="JBHTJW010000003">
    <property type="protein sequence ID" value="MFD0930803.1"/>
    <property type="molecule type" value="Genomic_DNA"/>
</dbReference>
<protein>
    <submittedName>
        <fullName evidence="2">Uncharacterized protein</fullName>
    </submittedName>
</protein>